<gene>
    <name evidence="1" type="ORF">BS47DRAFT_1312208</name>
</gene>
<dbReference type="GO" id="GO:0005737">
    <property type="term" value="C:cytoplasm"/>
    <property type="evidence" value="ECO:0007669"/>
    <property type="project" value="TreeGrafter"/>
</dbReference>
<dbReference type="Pfam" id="PF12239">
    <property type="entry name" value="DUF3605"/>
    <property type="match status" value="1"/>
</dbReference>
<dbReference type="EMBL" id="MU128916">
    <property type="protein sequence ID" value="KAF9519616.1"/>
    <property type="molecule type" value="Genomic_DNA"/>
</dbReference>
<evidence type="ECO:0000313" key="1">
    <source>
        <dbReference type="EMBL" id="KAF9519616.1"/>
    </source>
</evidence>
<dbReference type="AlphaFoldDB" id="A0A9P6BB66"/>
<sequence>MITKEATGGHINPDTFPRLWTWSELKAFVDSGDLDSLKRHPLFEEAYLAWCEEAVQMYGSVVEYMLKCRLRWDLSVPPHIGTGKEYFTAGISSDLVRILPNDWPYSVPHDVSHFLVWSRLPFVHPDIIPEAIWDRVAQGGLSGFTGSETTPKNIGGNNDLVRIATSEIENFISASWNPTEYETAWFLNPPRLQSVPGLAHVHVFARKKTEEESNGCEARRT</sequence>
<dbReference type="GO" id="GO:0006044">
    <property type="term" value="P:N-acetylglucosamine metabolic process"/>
    <property type="evidence" value="ECO:0007669"/>
    <property type="project" value="TreeGrafter"/>
</dbReference>
<dbReference type="Proteomes" id="UP000886523">
    <property type="component" value="Unassembled WGS sequence"/>
</dbReference>
<dbReference type="OrthoDB" id="498286at2759"/>
<dbReference type="PANTHER" id="PTHR35020:SF2">
    <property type="entry name" value="N-ACETYLGLUCOSAMINE-INDUCED PROTEIN 1"/>
    <property type="match status" value="1"/>
</dbReference>
<reference evidence="1" key="1">
    <citation type="journal article" date="2020" name="Nat. Commun.">
        <title>Large-scale genome sequencing of mycorrhizal fungi provides insights into the early evolution of symbiotic traits.</title>
        <authorList>
            <person name="Miyauchi S."/>
            <person name="Kiss E."/>
            <person name="Kuo A."/>
            <person name="Drula E."/>
            <person name="Kohler A."/>
            <person name="Sanchez-Garcia M."/>
            <person name="Morin E."/>
            <person name="Andreopoulos B."/>
            <person name="Barry K.W."/>
            <person name="Bonito G."/>
            <person name="Buee M."/>
            <person name="Carver A."/>
            <person name="Chen C."/>
            <person name="Cichocki N."/>
            <person name="Clum A."/>
            <person name="Culley D."/>
            <person name="Crous P.W."/>
            <person name="Fauchery L."/>
            <person name="Girlanda M."/>
            <person name="Hayes R.D."/>
            <person name="Keri Z."/>
            <person name="LaButti K."/>
            <person name="Lipzen A."/>
            <person name="Lombard V."/>
            <person name="Magnuson J."/>
            <person name="Maillard F."/>
            <person name="Murat C."/>
            <person name="Nolan M."/>
            <person name="Ohm R.A."/>
            <person name="Pangilinan J."/>
            <person name="Pereira M.F."/>
            <person name="Perotto S."/>
            <person name="Peter M."/>
            <person name="Pfister S."/>
            <person name="Riley R."/>
            <person name="Sitrit Y."/>
            <person name="Stielow J.B."/>
            <person name="Szollosi G."/>
            <person name="Zifcakova L."/>
            <person name="Stursova M."/>
            <person name="Spatafora J.W."/>
            <person name="Tedersoo L."/>
            <person name="Vaario L.M."/>
            <person name="Yamada A."/>
            <person name="Yan M."/>
            <person name="Wang P."/>
            <person name="Xu J."/>
            <person name="Bruns T."/>
            <person name="Baldrian P."/>
            <person name="Vilgalys R."/>
            <person name="Dunand C."/>
            <person name="Henrissat B."/>
            <person name="Grigoriev I.V."/>
            <person name="Hibbett D."/>
            <person name="Nagy L.G."/>
            <person name="Martin F.M."/>
        </authorList>
    </citation>
    <scope>NUCLEOTIDE SEQUENCE</scope>
    <source>
        <strain evidence="1">UP504</strain>
    </source>
</reference>
<name>A0A9P6BB66_9AGAM</name>
<dbReference type="PANTHER" id="PTHR35020">
    <property type="entry name" value="N-ACETYLGLUCOSAMINE-INDUCED PROTEIN 1"/>
    <property type="match status" value="1"/>
</dbReference>
<organism evidence="1 2">
    <name type="scientific">Hydnum rufescens UP504</name>
    <dbReference type="NCBI Taxonomy" id="1448309"/>
    <lineage>
        <taxon>Eukaryota</taxon>
        <taxon>Fungi</taxon>
        <taxon>Dikarya</taxon>
        <taxon>Basidiomycota</taxon>
        <taxon>Agaricomycotina</taxon>
        <taxon>Agaricomycetes</taxon>
        <taxon>Cantharellales</taxon>
        <taxon>Hydnaceae</taxon>
        <taxon>Hydnum</taxon>
    </lineage>
</organism>
<keyword evidence="2" id="KW-1185">Reference proteome</keyword>
<dbReference type="InterPro" id="IPR022036">
    <property type="entry name" value="DUF3605"/>
</dbReference>
<comment type="caution">
    <text evidence="1">The sequence shown here is derived from an EMBL/GenBank/DDBJ whole genome shotgun (WGS) entry which is preliminary data.</text>
</comment>
<protein>
    <submittedName>
        <fullName evidence="1">Uncharacterized protein</fullName>
    </submittedName>
</protein>
<accession>A0A9P6BB66</accession>
<proteinExistence type="predicted"/>
<evidence type="ECO:0000313" key="2">
    <source>
        <dbReference type="Proteomes" id="UP000886523"/>
    </source>
</evidence>